<comment type="domain">
    <text evidence="15">The C-terminal domain has nuclease activity and interacts with RecD. It interacts with RecA, facilitating its loading onto ssDNA.</text>
</comment>
<keyword evidence="8 15" id="KW-0067">ATP-binding</keyword>
<evidence type="ECO:0000256" key="10">
    <source>
        <dbReference type="ARBA" id="ARBA00023125"/>
    </source>
</evidence>
<dbReference type="GO" id="GO:0009338">
    <property type="term" value="C:exodeoxyribonuclease V complex"/>
    <property type="evidence" value="ECO:0007669"/>
    <property type="project" value="TreeGrafter"/>
</dbReference>
<feature type="active site" description="For nuclease activity" evidence="15">
    <location>
        <position position="1143"/>
    </location>
</feature>
<evidence type="ECO:0000313" key="20">
    <source>
        <dbReference type="Proteomes" id="UP000005519"/>
    </source>
</evidence>
<feature type="domain" description="UvrD-like helicase C-terminal" evidence="18">
    <location>
        <begin position="479"/>
        <end position="784"/>
    </location>
</feature>
<dbReference type="GO" id="GO:0000724">
    <property type="term" value="P:double-strand break repair via homologous recombination"/>
    <property type="evidence" value="ECO:0007669"/>
    <property type="project" value="UniProtKB-UniRule"/>
</dbReference>
<dbReference type="GO" id="GO:0043138">
    <property type="term" value="F:3'-5' DNA helicase activity"/>
    <property type="evidence" value="ECO:0007669"/>
    <property type="project" value="UniProtKB-UniRule"/>
</dbReference>
<evidence type="ECO:0000256" key="11">
    <source>
        <dbReference type="ARBA" id="ARBA00023204"/>
    </source>
</evidence>
<protein>
    <recommendedName>
        <fullName evidence="15">RecBCD enzyme subunit RecB</fullName>
        <ecNumber evidence="15">3.1.11.5</ecNumber>
        <ecNumber evidence="15">5.6.2.4</ecNumber>
    </recommendedName>
    <alternativeName>
        <fullName evidence="15">DNA 3'-5' helicase subunit RecB</fullName>
    </alternativeName>
    <alternativeName>
        <fullName evidence="15">Exonuclease V subunit RecB</fullName>
        <shortName evidence="15">ExoV subunit RecB</shortName>
    </alternativeName>
    <alternativeName>
        <fullName evidence="15">Helicase/nuclease RecBCD subunit RecB</fullName>
    </alternativeName>
</protein>
<dbReference type="Gene3D" id="3.90.320.10">
    <property type="match status" value="1"/>
</dbReference>
<dbReference type="GO" id="GO:0005524">
    <property type="term" value="F:ATP binding"/>
    <property type="evidence" value="ECO:0007669"/>
    <property type="project" value="UniProtKB-UniRule"/>
</dbReference>
<evidence type="ECO:0000256" key="12">
    <source>
        <dbReference type="ARBA" id="ARBA00023235"/>
    </source>
</evidence>
<dbReference type="EC" id="5.6.2.4" evidence="15"/>
<dbReference type="InterPro" id="IPR000212">
    <property type="entry name" value="DNA_helicase_UvrD/REP"/>
</dbReference>
<comment type="catalytic activity">
    <reaction evidence="14 15">
        <text>ATP + H2O = ADP + phosphate + H(+)</text>
        <dbReference type="Rhea" id="RHEA:13065"/>
        <dbReference type="ChEBI" id="CHEBI:15377"/>
        <dbReference type="ChEBI" id="CHEBI:15378"/>
        <dbReference type="ChEBI" id="CHEBI:30616"/>
        <dbReference type="ChEBI" id="CHEBI:43474"/>
        <dbReference type="ChEBI" id="CHEBI:456216"/>
        <dbReference type="EC" id="5.6.2.4"/>
    </reaction>
</comment>
<keyword evidence="20" id="KW-1185">Reference proteome</keyword>
<dbReference type="Pfam" id="PF13361">
    <property type="entry name" value="UvrD_C"/>
    <property type="match status" value="1"/>
</dbReference>
<dbReference type="Gene3D" id="1.10.3170.10">
    <property type="entry name" value="Recbcd, chain B, domain 2"/>
    <property type="match status" value="1"/>
</dbReference>
<evidence type="ECO:0000256" key="15">
    <source>
        <dbReference type="HAMAP-Rule" id="MF_01485"/>
    </source>
</evidence>
<feature type="binding site" evidence="15">
    <location>
        <position position="1017"/>
    </location>
    <ligand>
        <name>Mg(2+)</name>
        <dbReference type="ChEBI" id="CHEBI:18420"/>
    </ligand>
</feature>
<dbReference type="EMBL" id="ACZR01000014">
    <property type="protein sequence ID" value="EEX49938.1"/>
    <property type="molecule type" value="Genomic_DNA"/>
</dbReference>
<dbReference type="Pfam" id="PF12705">
    <property type="entry name" value="PDDEXK_1"/>
    <property type="match status" value="1"/>
</dbReference>
<dbReference type="STRING" id="667128.HMPREF0621_1461"/>
<dbReference type="Gene3D" id="3.40.50.300">
    <property type="entry name" value="P-loop containing nucleotide triphosphate hydrolases"/>
    <property type="match status" value="2"/>
</dbReference>
<dbReference type="InterPro" id="IPR011604">
    <property type="entry name" value="PDDEXK-like_dom_sf"/>
</dbReference>
<comment type="subunit">
    <text evidence="15">Heterotrimer of RecB, RecC and RecD. All subunits contribute to DNA-binding. Interacts with RecA.</text>
</comment>
<dbReference type="HAMAP" id="MF_01485">
    <property type="entry name" value="RecB"/>
    <property type="match status" value="1"/>
</dbReference>
<dbReference type="AlphaFoldDB" id="C9PR37"/>
<reference evidence="19 20" key="1">
    <citation type="submission" date="2009-10" db="EMBL/GenBank/DDBJ databases">
        <authorList>
            <person name="Muzny D."/>
            <person name="Qin X."/>
            <person name="Deng J."/>
            <person name="Jiang H."/>
            <person name="Liu Y."/>
            <person name="Qu J."/>
            <person name="Song X.-Z."/>
            <person name="Zhang L."/>
            <person name="Thornton R."/>
            <person name="Coyle M."/>
            <person name="Francisco L."/>
            <person name="Jackson L."/>
            <person name="Javaid M."/>
            <person name="Korchina V."/>
            <person name="Kovar C."/>
            <person name="Mata R."/>
            <person name="Mathew T."/>
            <person name="Ngo R."/>
            <person name="Nguyen L."/>
            <person name="Nguyen N."/>
            <person name="Okwuonu G."/>
            <person name="Ongeri F."/>
            <person name="Pham C."/>
            <person name="Simmons D."/>
            <person name="Wilczek-Boney K."/>
            <person name="Hale W."/>
            <person name="Jakkamsetti A."/>
            <person name="Pham P."/>
            <person name="Ruth R."/>
            <person name="San Lucas F."/>
            <person name="Warren J."/>
            <person name="Zhang J."/>
            <person name="Zhao Z."/>
            <person name="Zhou C."/>
            <person name="Zhu D."/>
            <person name="Lee S."/>
            <person name="Bess C."/>
            <person name="Blankenburg K."/>
            <person name="Forbes L."/>
            <person name="Fu Q."/>
            <person name="Gubbala S."/>
            <person name="Hirani K."/>
            <person name="Jayaseelan J.C."/>
            <person name="Lara F."/>
            <person name="Munidasa M."/>
            <person name="Palculict T."/>
            <person name="Patil S."/>
            <person name="Pu L.-L."/>
            <person name="Saada N."/>
            <person name="Tang L."/>
            <person name="Weissenberger G."/>
            <person name="Zhu Y."/>
            <person name="Hemphill L."/>
            <person name="Shang Y."/>
            <person name="Youmans B."/>
            <person name="Ayvaz T."/>
            <person name="Ross M."/>
            <person name="Santibanez J."/>
            <person name="Aqrawi P."/>
            <person name="Gross S."/>
            <person name="Joshi V."/>
            <person name="Fowler G."/>
            <person name="Nazareth L."/>
            <person name="Reid J."/>
            <person name="Worley K."/>
            <person name="Petrosino J."/>
            <person name="Highlander S."/>
            <person name="Gibbs R."/>
        </authorList>
    </citation>
    <scope>NUCLEOTIDE SEQUENCE [LARGE SCALE GENOMIC DNA]</scope>
    <source>
        <strain evidence="19 20">ATCC 43325</strain>
    </source>
</reference>
<organism evidence="19 20">
    <name type="scientific">Pasteurella dagmatis ATCC 43325</name>
    <dbReference type="NCBI Taxonomy" id="667128"/>
    <lineage>
        <taxon>Bacteria</taxon>
        <taxon>Pseudomonadati</taxon>
        <taxon>Pseudomonadota</taxon>
        <taxon>Gammaproteobacteria</taxon>
        <taxon>Pasteurellales</taxon>
        <taxon>Pasteurellaceae</taxon>
        <taxon>Pasteurella</taxon>
    </lineage>
</organism>
<keyword evidence="10 15" id="KW-0238">DNA-binding</keyword>
<dbReference type="InterPro" id="IPR027417">
    <property type="entry name" value="P-loop_NTPase"/>
</dbReference>
<evidence type="ECO:0000259" key="18">
    <source>
        <dbReference type="PROSITE" id="PS51217"/>
    </source>
</evidence>
<evidence type="ECO:0000256" key="6">
    <source>
        <dbReference type="ARBA" id="ARBA00022806"/>
    </source>
</evidence>
<evidence type="ECO:0000256" key="5">
    <source>
        <dbReference type="ARBA" id="ARBA00022801"/>
    </source>
</evidence>
<gene>
    <name evidence="15 19" type="primary">recB</name>
    <name evidence="19" type="ORF">HMPREF0621_1461</name>
</gene>
<keyword evidence="9 15" id="KW-0460">Magnesium</keyword>
<feature type="region of interest" description="DNA-binding and helicase activity, interacts with RecC" evidence="15">
    <location>
        <begin position="1"/>
        <end position="918"/>
    </location>
</feature>
<dbReference type="PANTHER" id="PTHR11070">
    <property type="entry name" value="UVRD / RECB / PCRA DNA HELICASE FAMILY MEMBER"/>
    <property type="match status" value="1"/>
</dbReference>
<accession>C9PR37</accession>
<comment type="catalytic activity">
    <reaction evidence="15">
        <text>Exonucleolytic cleavage (in the presence of ATP) in either 5'- to 3'- or 3'- to 5'-direction to yield 5'-phosphooligonucleotides.</text>
        <dbReference type="EC" id="3.1.11.5"/>
    </reaction>
</comment>
<dbReference type="SUPFAM" id="SSF52540">
    <property type="entry name" value="P-loop containing nucleoside triphosphate hydrolases"/>
    <property type="match status" value="1"/>
</dbReference>
<dbReference type="InterPro" id="IPR011335">
    <property type="entry name" value="Restrct_endonuc-II-like"/>
</dbReference>
<feature type="binding site" evidence="15">
    <location>
        <position position="1130"/>
    </location>
    <ligand>
        <name>Mg(2+)</name>
        <dbReference type="ChEBI" id="CHEBI:18420"/>
    </ligand>
</feature>
<keyword evidence="7 15" id="KW-0269">Exonuclease</keyword>
<feature type="binding site" evidence="16">
    <location>
        <begin position="23"/>
        <end position="30"/>
    </location>
    <ligand>
        <name>ATP</name>
        <dbReference type="ChEBI" id="CHEBI:30616"/>
    </ligand>
</feature>
<evidence type="ECO:0000256" key="4">
    <source>
        <dbReference type="ARBA" id="ARBA00022763"/>
    </source>
</evidence>
<dbReference type="PANTHER" id="PTHR11070:SF23">
    <property type="entry name" value="RECBCD ENZYME SUBUNIT RECB"/>
    <property type="match status" value="1"/>
</dbReference>
<evidence type="ECO:0000256" key="13">
    <source>
        <dbReference type="ARBA" id="ARBA00034617"/>
    </source>
</evidence>
<dbReference type="SUPFAM" id="SSF52980">
    <property type="entry name" value="Restriction endonuclease-like"/>
    <property type="match status" value="1"/>
</dbReference>
<feature type="binding site" evidence="15">
    <location>
        <position position="1143"/>
    </location>
    <ligand>
        <name>Mg(2+)</name>
        <dbReference type="ChEBI" id="CHEBI:18420"/>
    </ligand>
</feature>
<evidence type="ECO:0000256" key="9">
    <source>
        <dbReference type="ARBA" id="ARBA00022842"/>
    </source>
</evidence>
<dbReference type="PROSITE" id="PS51217">
    <property type="entry name" value="UVRD_HELICASE_CTER"/>
    <property type="match status" value="1"/>
</dbReference>
<evidence type="ECO:0000256" key="2">
    <source>
        <dbReference type="ARBA" id="ARBA00022723"/>
    </source>
</evidence>
<comment type="miscellaneous">
    <text evidence="15">In the RecBCD complex, RecB has a slow 3'-5' helicase, an exonuclease activity and loads RecA onto ssDNA, RecD has a fast 5'-3' helicase activity, while RecC stimulates the ATPase and processivity of the RecB helicase and contributes to recognition of the Chi site.</text>
</comment>
<keyword evidence="12 15" id="KW-0413">Isomerase</keyword>
<evidence type="ECO:0000256" key="16">
    <source>
        <dbReference type="PROSITE-ProRule" id="PRU00560"/>
    </source>
</evidence>
<name>C9PR37_9PAST</name>
<keyword evidence="1 15" id="KW-0540">Nuclease</keyword>
<comment type="catalytic activity">
    <reaction evidence="13 15">
        <text>Couples ATP hydrolysis with the unwinding of duplex DNA by translocating in the 3'-5' direction.</text>
        <dbReference type="EC" id="5.6.2.4"/>
    </reaction>
</comment>
<dbReference type="GO" id="GO:0008854">
    <property type="term" value="F:exodeoxyribonuclease V activity"/>
    <property type="evidence" value="ECO:0007669"/>
    <property type="project" value="UniProtKB-EC"/>
</dbReference>
<dbReference type="GO" id="GO:0000287">
    <property type="term" value="F:magnesium ion binding"/>
    <property type="evidence" value="ECO:0007669"/>
    <property type="project" value="UniProtKB-UniRule"/>
</dbReference>
<evidence type="ECO:0000256" key="8">
    <source>
        <dbReference type="ARBA" id="ARBA00022840"/>
    </source>
</evidence>
<comment type="cofactor">
    <cofactor evidence="15">
        <name>Mg(2+)</name>
        <dbReference type="ChEBI" id="CHEBI:18420"/>
    </cofactor>
    <text evidence="15">Binds 1 Mg(2+) ion per subunit.</text>
</comment>
<evidence type="ECO:0000256" key="7">
    <source>
        <dbReference type="ARBA" id="ARBA00022839"/>
    </source>
</evidence>
<keyword evidence="11 15" id="KW-0234">DNA repair</keyword>
<dbReference type="InterPro" id="IPR014016">
    <property type="entry name" value="UvrD-like_ATP-bd"/>
</dbReference>
<feature type="domain" description="UvrD-like helicase ATP-binding" evidence="17">
    <location>
        <begin position="2"/>
        <end position="478"/>
    </location>
</feature>
<sequence length="1234" mass="142913">MMDSPRNLNAVSTPLNTVCLIEASAGTGKTYTIGSLYLRLLLQAGVENFPLPLTVEQILVVTFTEAATNELKGRIRERIHQTKQAFIAYKEQGESALSEEPFLQELIQHIEDIDIAIQRLKIAEQSMDLAAIYTIHGFCRRMLMQYAFNSGVHFNLELVKDEGELIQHCFNEYWREQFYPLSFAEANYIYNALSSPQAVRRELYSQISDFGLRPQIKQTELLALSLREFLAEYILPIQQQILDLKQAWLKDEDEIIGLIENELAKSYKKGEKKALKRTTFKCNFVPKWLQTMKDWARANNRVNLPDVLVKYFNQEALNGYAEEDVTPITHPFFELADEAVATQKMQGIYRKVIMYHYLKGVQKLLIQHKLDHSEKGFNDLLRLLQEALYSEKGDELAQFIRLQYPFAMIDEFQDTDNIQYQIFSKIYIQLSSSPTGFIMIGDPKQAIYKFRGADIFTYFKAALETKQKFTLGTNWRSEETVVNAVNGLFDFDENPLVQPFLYEQIQFQPVSFRANKPKFYLNGKVQPAVQCYIGDLGKESRNGRLNEDQRYILAETCAASIYQWLQSAVENQAVFKASRDSKEEIEPLTEERIAVLVRDWKEAEVIKSALQKVGIASVYLSDNSNVFDCPQAQELVLILKACLNPFSERNILNAIATSIWRLTSAEINQIKQDEQRWTNTVDDFVRYQRIWQTQSILAMLHQLFLEKKIAENLLMTEGGERAVTDLLHLAELLQEASPLNESPASLLRWFEKKIQGENRQGDLQIRLESERKLVKIVTFHKSKGLEYDLVWLPFIANPPKSNDSLIQTYFNEEQKAVLWDMEGEHSDEIQRELRAEEMRLLYVALTRAKYQVIIAMPENFSSNWNAIQYLLTQGRMDVASVRTALTAFKDRMAKQNVQIAIDDLLDIEGKAPLLLAKPNEQLSAATFTGSIEQNWQVTSFSAISHFHEKSVLQHYLDAKQSAVDFSQFLSQEKDYDQNVVIDNTALVSFGTTILEGYEADYSPFDFPASARVGKVLHSYFEKYPLNQPVEMDAVEKICQQLQLEDVWQITLQRWLTQILHTPLFSTSTFCLSDLAMKDCLKELEFYLKLENTFDVVRFNHLLQKYHLFSEPLQLDVVREGIKGMLRGFIDLVFRHNGKYYLLDYKSNKLGNLLSDYSTENLEKTMCKHYYHWQYLFYCVALHRYLKERDPNYQYESHFGGVVYAFLRGMNGQSARGVYFTVPDVALIQELEELF</sequence>
<evidence type="ECO:0000259" key="17">
    <source>
        <dbReference type="PROSITE" id="PS51198"/>
    </source>
</evidence>
<dbReference type="Proteomes" id="UP000005519">
    <property type="component" value="Unassembled WGS sequence"/>
</dbReference>
<dbReference type="Pfam" id="PF00580">
    <property type="entry name" value="UvrD-helicase"/>
    <property type="match status" value="1"/>
</dbReference>
<dbReference type="InterPro" id="IPR014017">
    <property type="entry name" value="DNA_helicase_UvrD-like_C"/>
</dbReference>
<dbReference type="CDD" id="cd22352">
    <property type="entry name" value="RecB_C-like"/>
    <property type="match status" value="1"/>
</dbReference>
<keyword evidence="4 15" id="KW-0227">DNA damage</keyword>
<evidence type="ECO:0000313" key="19">
    <source>
        <dbReference type="EMBL" id="EEX49938.1"/>
    </source>
</evidence>
<proteinExistence type="inferred from homology"/>
<dbReference type="PROSITE" id="PS51198">
    <property type="entry name" value="UVRD_HELICASE_ATP_BIND"/>
    <property type="match status" value="1"/>
</dbReference>
<dbReference type="Gene3D" id="1.10.486.10">
    <property type="entry name" value="PCRA, domain 4"/>
    <property type="match status" value="1"/>
</dbReference>
<comment type="similarity">
    <text evidence="15">Belongs to the helicase family. UvrD subfamily.</text>
</comment>
<keyword evidence="2 15" id="KW-0479">Metal-binding</keyword>
<dbReference type="GO" id="GO:0016887">
    <property type="term" value="F:ATP hydrolysis activity"/>
    <property type="evidence" value="ECO:0007669"/>
    <property type="project" value="RHEA"/>
</dbReference>
<comment type="domain">
    <text evidence="15">The N-terminal DNA-binding domain is a ssDNA-dependent ATPase and has ATP-dependent 3'-5' helicase function. This domain interacts with RecC.</text>
</comment>
<feature type="region of interest" description="Nuclease activity, interacts with RecD and RecA" evidence="15">
    <location>
        <begin position="934"/>
        <end position="1234"/>
    </location>
</feature>
<dbReference type="GO" id="GO:0005829">
    <property type="term" value="C:cytosol"/>
    <property type="evidence" value="ECO:0007669"/>
    <property type="project" value="TreeGrafter"/>
</dbReference>
<dbReference type="HOGENOM" id="CLU_001114_6_0_6"/>
<keyword evidence="5 15" id="KW-0378">Hydrolase</keyword>
<keyword evidence="3 15" id="KW-0547">Nucleotide-binding</keyword>
<evidence type="ECO:0000256" key="14">
    <source>
        <dbReference type="ARBA" id="ARBA00048988"/>
    </source>
</evidence>
<dbReference type="InterPro" id="IPR004586">
    <property type="entry name" value="RecB"/>
</dbReference>
<evidence type="ECO:0000256" key="3">
    <source>
        <dbReference type="ARBA" id="ARBA00022741"/>
    </source>
</evidence>
<comment type="function">
    <text evidence="15">A helicase/nuclease that prepares dsDNA breaks (DSB) for recombinational DNA repair. Binds to DSBs and unwinds DNA via a highly rapid and processive ATP-dependent bidirectional helicase activity. Unwinds dsDNA until it encounters a Chi (crossover hotspot instigator) sequence from the 3' direction. Cuts ssDNA a few nucleotides 3' to the Chi site. The properties and activities of the enzyme are changed at Chi. The Chi-altered holoenzyme produces a long 3'-ssDNA overhang and facilitates RecA-binding to the ssDNA for homologous DNA recombination and repair. Holoenzyme degrades any linearized DNA that is unable to undergo homologous recombination. In the holoenzyme this subunit contributes ATPase, 3'-5' helicase, exonuclease activity and loads RecA onto ssDNA.</text>
</comment>
<dbReference type="InterPro" id="IPR038726">
    <property type="entry name" value="PDDEXK_AddAB-type"/>
</dbReference>
<keyword evidence="6 15" id="KW-0347">Helicase</keyword>
<dbReference type="EC" id="3.1.11.5" evidence="15"/>
<dbReference type="NCBIfam" id="TIGR00609">
    <property type="entry name" value="recB"/>
    <property type="match status" value="1"/>
</dbReference>
<evidence type="ECO:0000256" key="1">
    <source>
        <dbReference type="ARBA" id="ARBA00022722"/>
    </source>
</evidence>
<dbReference type="GO" id="GO:0003677">
    <property type="term" value="F:DNA binding"/>
    <property type="evidence" value="ECO:0007669"/>
    <property type="project" value="UniProtKB-UniRule"/>
</dbReference>
<dbReference type="RefSeq" id="WP_005762242.1">
    <property type="nucleotide sequence ID" value="NZ_GG704810.1"/>
</dbReference>
<comment type="caution">
    <text evidence="19">The sequence shown here is derived from an EMBL/GenBank/DDBJ whole genome shotgun (WGS) entry which is preliminary data.</text>
</comment>